<protein>
    <submittedName>
        <fullName evidence="3">Uncharacterized protein</fullName>
    </submittedName>
</protein>
<dbReference type="EMBL" id="BAPV01000014">
    <property type="protein sequence ID" value="GBQ89541.1"/>
    <property type="molecule type" value="Genomic_DNA"/>
</dbReference>
<comment type="caution">
    <text evidence="3">The sequence shown here is derived from an EMBL/GenBank/DDBJ whole genome shotgun (WGS) entry which is preliminary data.</text>
</comment>
<accession>A0ABQ0Q3F5</accession>
<proteinExistence type="predicted"/>
<gene>
    <name evidence="3" type="ORF">AA0535_1820</name>
</gene>
<dbReference type="Proteomes" id="UP001062776">
    <property type="component" value="Unassembled WGS sequence"/>
</dbReference>
<organism evidence="3 4">
    <name type="scientific">Asaia krungthepensis NRIC 0535</name>
    <dbReference type="NCBI Taxonomy" id="1307925"/>
    <lineage>
        <taxon>Bacteria</taxon>
        <taxon>Pseudomonadati</taxon>
        <taxon>Pseudomonadota</taxon>
        <taxon>Alphaproteobacteria</taxon>
        <taxon>Acetobacterales</taxon>
        <taxon>Acetobacteraceae</taxon>
        <taxon>Asaia</taxon>
    </lineage>
</organism>
<evidence type="ECO:0000256" key="1">
    <source>
        <dbReference type="SAM" id="MobiDB-lite"/>
    </source>
</evidence>
<sequence length="142" mass="16551">MFKTRLIPVLALTALVSAPLAHAQTSGCNNNTSGNDMIGRLANKENCLNDRVQNWQNKNHEAAEAREKKLTDLRDKYTNAPERERQKIQNRIDDQKNKLNEIKQERTQRIDQFRADQKEQHQRVKALSDKTKQDFRNLGRLN</sequence>
<dbReference type="RefSeq" id="WP_264815696.1">
    <property type="nucleotide sequence ID" value="NZ_BAPV01000014.1"/>
</dbReference>
<feature type="chain" id="PRO_5045631194" evidence="2">
    <location>
        <begin position="24"/>
        <end position="142"/>
    </location>
</feature>
<keyword evidence="2" id="KW-0732">Signal</keyword>
<keyword evidence="4" id="KW-1185">Reference proteome</keyword>
<name>A0ABQ0Q3F5_9PROT</name>
<feature type="signal peptide" evidence="2">
    <location>
        <begin position="1"/>
        <end position="23"/>
    </location>
</feature>
<evidence type="ECO:0000313" key="4">
    <source>
        <dbReference type="Proteomes" id="UP001062776"/>
    </source>
</evidence>
<evidence type="ECO:0000256" key="2">
    <source>
        <dbReference type="SAM" id="SignalP"/>
    </source>
</evidence>
<feature type="region of interest" description="Disordered" evidence="1">
    <location>
        <begin position="58"/>
        <end position="142"/>
    </location>
</feature>
<reference evidence="3" key="1">
    <citation type="submission" date="2013-04" db="EMBL/GenBank/DDBJ databases">
        <title>The genome sequencing project of 58 acetic acid bacteria.</title>
        <authorList>
            <person name="Okamoto-Kainuma A."/>
            <person name="Ishikawa M."/>
            <person name="Umino S."/>
            <person name="Koizumi Y."/>
            <person name="Shiwa Y."/>
            <person name="Yoshikawa H."/>
            <person name="Matsutani M."/>
            <person name="Matsushita K."/>
        </authorList>
    </citation>
    <scope>NUCLEOTIDE SEQUENCE</scope>
    <source>
        <strain evidence="3">NRIC 0535</strain>
    </source>
</reference>
<evidence type="ECO:0000313" key="3">
    <source>
        <dbReference type="EMBL" id="GBQ89541.1"/>
    </source>
</evidence>